<feature type="non-terminal residue" evidence="1">
    <location>
        <position position="1"/>
    </location>
</feature>
<proteinExistence type="predicted"/>
<comment type="caution">
    <text evidence="1">The sequence shown here is derived from an EMBL/GenBank/DDBJ whole genome shotgun (WGS) entry which is preliminary data.</text>
</comment>
<dbReference type="AlphaFoldDB" id="A0A820LK93"/>
<evidence type="ECO:0000313" key="1">
    <source>
        <dbReference type="EMBL" id="CAF4358782.1"/>
    </source>
</evidence>
<sequence>VRKWLKQLVECRSSGKLFQLPSDSNLNTMLKHILYDDQGTFLYKLPSSNIREKSNRLISNKNKNDNSSLDTAELLTNLVKDIKHQN</sequence>
<evidence type="ECO:0000313" key="2">
    <source>
        <dbReference type="Proteomes" id="UP000663823"/>
    </source>
</evidence>
<name>A0A820LK93_9BILA</name>
<dbReference type="Proteomes" id="UP000663823">
    <property type="component" value="Unassembled WGS sequence"/>
</dbReference>
<accession>A0A820LK93</accession>
<organism evidence="1 2">
    <name type="scientific">Rotaria sordida</name>
    <dbReference type="NCBI Taxonomy" id="392033"/>
    <lineage>
        <taxon>Eukaryota</taxon>
        <taxon>Metazoa</taxon>
        <taxon>Spiralia</taxon>
        <taxon>Gnathifera</taxon>
        <taxon>Rotifera</taxon>
        <taxon>Eurotatoria</taxon>
        <taxon>Bdelloidea</taxon>
        <taxon>Philodinida</taxon>
        <taxon>Philodinidae</taxon>
        <taxon>Rotaria</taxon>
    </lineage>
</organism>
<dbReference type="EMBL" id="CAJOAX010066318">
    <property type="protein sequence ID" value="CAF4358782.1"/>
    <property type="molecule type" value="Genomic_DNA"/>
</dbReference>
<protein>
    <submittedName>
        <fullName evidence="1">Uncharacterized protein</fullName>
    </submittedName>
</protein>
<reference evidence="1" key="1">
    <citation type="submission" date="2021-02" db="EMBL/GenBank/DDBJ databases">
        <authorList>
            <person name="Nowell W R."/>
        </authorList>
    </citation>
    <scope>NUCLEOTIDE SEQUENCE</scope>
</reference>
<gene>
    <name evidence="1" type="ORF">OTI717_LOCUS43784</name>
</gene>